<accession>A0ABN3G8R6</accession>
<gene>
    <name evidence="1" type="ORF">GCM10010170_033500</name>
</gene>
<evidence type="ECO:0000313" key="1">
    <source>
        <dbReference type="EMBL" id="GAA2346601.1"/>
    </source>
</evidence>
<dbReference type="RefSeq" id="WP_344613300.1">
    <property type="nucleotide sequence ID" value="NZ_BAAARV010000025.1"/>
</dbReference>
<proteinExistence type="predicted"/>
<dbReference type="InterPro" id="IPR036388">
    <property type="entry name" value="WH-like_DNA-bd_sf"/>
</dbReference>
<comment type="caution">
    <text evidence="1">The sequence shown here is derived from an EMBL/GenBank/DDBJ whole genome shotgun (WGS) entry which is preliminary data.</text>
</comment>
<evidence type="ECO:0000313" key="2">
    <source>
        <dbReference type="Proteomes" id="UP001501444"/>
    </source>
</evidence>
<evidence type="ECO:0008006" key="3">
    <source>
        <dbReference type="Google" id="ProtNLM"/>
    </source>
</evidence>
<sequence length="67" mass="7199">MTAAVLSKRQRVVAELAARHPELDNRALGRLLGGMSANAVGCSLSRIYKALGIGRRAELARALGWVR</sequence>
<keyword evidence="2" id="KW-1185">Reference proteome</keyword>
<name>A0ABN3G8R6_9ACTN</name>
<dbReference type="EMBL" id="BAAARV010000025">
    <property type="protein sequence ID" value="GAA2346601.1"/>
    <property type="molecule type" value="Genomic_DNA"/>
</dbReference>
<dbReference type="Gene3D" id="1.10.10.10">
    <property type="entry name" value="Winged helix-like DNA-binding domain superfamily/Winged helix DNA-binding domain"/>
    <property type="match status" value="1"/>
</dbReference>
<organism evidence="1 2">
    <name type="scientific">Dactylosporangium salmoneum</name>
    <dbReference type="NCBI Taxonomy" id="53361"/>
    <lineage>
        <taxon>Bacteria</taxon>
        <taxon>Bacillati</taxon>
        <taxon>Actinomycetota</taxon>
        <taxon>Actinomycetes</taxon>
        <taxon>Micromonosporales</taxon>
        <taxon>Micromonosporaceae</taxon>
        <taxon>Dactylosporangium</taxon>
    </lineage>
</organism>
<protein>
    <recommendedName>
        <fullName evidence="3">HTH luxR-type domain-containing protein</fullName>
    </recommendedName>
</protein>
<dbReference type="Proteomes" id="UP001501444">
    <property type="component" value="Unassembled WGS sequence"/>
</dbReference>
<reference evidence="1 2" key="1">
    <citation type="journal article" date="2019" name="Int. J. Syst. Evol. Microbiol.">
        <title>The Global Catalogue of Microorganisms (GCM) 10K type strain sequencing project: providing services to taxonomists for standard genome sequencing and annotation.</title>
        <authorList>
            <consortium name="The Broad Institute Genomics Platform"/>
            <consortium name="The Broad Institute Genome Sequencing Center for Infectious Disease"/>
            <person name="Wu L."/>
            <person name="Ma J."/>
        </authorList>
    </citation>
    <scope>NUCLEOTIDE SEQUENCE [LARGE SCALE GENOMIC DNA]</scope>
    <source>
        <strain evidence="1 2">JCM 3272</strain>
    </source>
</reference>